<organism evidence="1 2">
    <name type="scientific">Euplotes crassus</name>
    <dbReference type="NCBI Taxonomy" id="5936"/>
    <lineage>
        <taxon>Eukaryota</taxon>
        <taxon>Sar</taxon>
        <taxon>Alveolata</taxon>
        <taxon>Ciliophora</taxon>
        <taxon>Intramacronucleata</taxon>
        <taxon>Spirotrichea</taxon>
        <taxon>Hypotrichia</taxon>
        <taxon>Euplotida</taxon>
        <taxon>Euplotidae</taxon>
        <taxon>Moneuplotes</taxon>
    </lineage>
</organism>
<comment type="caution">
    <text evidence="1">The sequence shown here is derived from an EMBL/GenBank/DDBJ whole genome shotgun (WGS) entry which is preliminary data.</text>
</comment>
<dbReference type="EMBL" id="CAMPGE010015243">
    <property type="protein sequence ID" value="CAI2373876.1"/>
    <property type="molecule type" value="Genomic_DNA"/>
</dbReference>
<evidence type="ECO:0000313" key="2">
    <source>
        <dbReference type="Proteomes" id="UP001295684"/>
    </source>
</evidence>
<name>A0AAD1XJG7_EUPCR</name>
<gene>
    <name evidence="1" type="ORF">ECRASSUSDP1_LOCUS15225</name>
</gene>
<proteinExistence type="predicted"/>
<keyword evidence="2" id="KW-1185">Reference proteome</keyword>
<reference evidence="1" key="1">
    <citation type="submission" date="2023-07" db="EMBL/GenBank/DDBJ databases">
        <authorList>
            <consortium name="AG Swart"/>
            <person name="Singh M."/>
            <person name="Singh A."/>
            <person name="Seah K."/>
            <person name="Emmerich C."/>
        </authorList>
    </citation>
    <scope>NUCLEOTIDE SEQUENCE</scope>
    <source>
        <strain evidence="1">DP1</strain>
    </source>
</reference>
<dbReference type="Proteomes" id="UP001295684">
    <property type="component" value="Unassembled WGS sequence"/>
</dbReference>
<protein>
    <submittedName>
        <fullName evidence="1">Uncharacterized protein</fullName>
    </submittedName>
</protein>
<accession>A0AAD1XJG7</accession>
<sequence length="201" mass="23339">MFGSSDYTKTQIGMSKPVYYERDGFGRDSYISINNGGLNRPMENGIYNFGSFSSKHTQSMYAPRIECKRVRYKSNGLGRDSYISVNNGGLASNGHMRDTYTNGFLGSLRQPSFPTTPKIRSKSKCKTIRERKDFYISMQSFSNWKQKKASSLFRRYQQTRDETLSKPKRKAKKYCTFRLHGKLVKACMNKTERNFLDRLQK</sequence>
<evidence type="ECO:0000313" key="1">
    <source>
        <dbReference type="EMBL" id="CAI2373876.1"/>
    </source>
</evidence>
<dbReference type="AlphaFoldDB" id="A0AAD1XJG7"/>